<evidence type="ECO:0000256" key="2">
    <source>
        <dbReference type="ARBA" id="ARBA00022692"/>
    </source>
</evidence>
<dbReference type="AlphaFoldDB" id="A0AAE1LPN1"/>
<reference evidence="6" key="2">
    <citation type="journal article" date="2023" name="BMC Genomics">
        <title>Pest status, molecular evolution, and epigenetic factors derived from the genome assembly of Frankliniella fusca, a thysanopteran phytovirus vector.</title>
        <authorList>
            <person name="Catto M.A."/>
            <person name="Labadie P.E."/>
            <person name="Jacobson A.L."/>
            <person name="Kennedy G.G."/>
            <person name="Srinivasan R."/>
            <person name="Hunt B.G."/>
        </authorList>
    </citation>
    <scope>NUCLEOTIDE SEQUENCE</scope>
    <source>
        <strain evidence="6">PL_HMW_Pooled</strain>
    </source>
</reference>
<evidence type="ECO:0000256" key="3">
    <source>
        <dbReference type="ARBA" id="ARBA00022989"/>
    </source>
</evidence>
<evidence type="ECO:0000256" key="1">
    <source>
        <dbReference type="ARBA" id="ARBA00004141"/>
    </source>
</evidence>
<dbReference type="EMBL" id="JAHWGI010001288">
    <property type="protein sequence ID" value="KAK3927438.1"/>
    <property type="molecule type" value="Genomic_DNA"/>
</dbReference>
<evidence type="ECO:0000313" key="6">
    <source>
        <dbReference type="EMBL" id="KAK3927438.1"/>
    </source>
</evidence>
<protein>
    <submittedName>
        <fullName evidence="6">LHFPL tetraspan subfamily member 3 protein</fullName>
    </submittedName>
</protein>
<comment type="subcellular location">
    <subcellularLocation>
        <location evidence="1">Membrane</location>
        <topology evidence="1">Multi-pass membrane protein</topology>
    </subcellularLocation>
</comment>
<dbReference type="PANTHER" id="PTHR12489:SF1">
    <property type="entry name" value="LP10272P"/>
    <property type="match status" value="1"/>
</dbReference>
<sequence>MGSKVEYVESSQMYATNYVRNSRAIGVLWGIFTICYAIIGVVAFVTPEWIGDTQDSEYPARFGLWSSCYFRSGDAGAPGAVGSAGAAGGGSSAAGGGGLAALSALGAEDCRGRLHELGSIPSAAWRAATVFVGLSVLLAALAIVSMLLFFFLRSTTVFHVCGWMQVLSAVCMVVGVVTYPAGWDAPEVRQTCGPRANRFELGECGLRWAYLLAAIGCLDAGILAALAFILATRHVRLQPEPGYSGSLYKGEVNNGFLGDAQSVSGSRKSLNLHPVLLMPQPQHMGLGPGHLMHPGADTDRFSEFSNRTGRSKSSAYRAEYASSIQNFQL</sequence>
<feature type="transmembrane region" description="Helical" evidence="5">
    <location>
        <begin position="123"/>
        <end position="150"/>
    </location>
</feature>
<comment type="caution">
    <text evidence="6">The sequence shown here is derived from an EMBL/GenBank/DDBJ whole genome shotgun (WGS) entry which is preliminary data.</text>
</comment>
<name>A0AAE1LPN1_9NEOP</name>
<feature type="transmembrane region" description="Helical" evidence="5">
    <location>
        <begin position="208"/>
        <end position="231"/>
    </location>
</feature>
<dbReference type="GO" id="GO:0005886">
    <property type="term" value="C:plasma membrane"/>
    <property type="evidence" value="ECO:0007669"/>
    <property type="project" value="TreeGrafter"/>
</dbReference>
<feature type="transmembrane region" description="Helical" evidence="5">
    <location>
        <begin position="24"/>
        <end position="45"/>
    </location>
</feature>
<gene>
    <name evidence="6" type="ORF">KUF71_015723</name>
</gene>
<proteinExistence type="predicted"/>
<keyword evidence="4 5" id="KW-0472">Membrane</keyword>
<dbReference type="Gene3D" id="1.20.140.150">
    <property type="match status" value="1"/>
</dbReference>
<accession>A0AAE1LPN1</accession>
<feature type="transmembrane region" description="Helical" evidence="5">
    <location>
        <begin position="157"/>
        <end position="179"/>
    </location>
</feature>
<dbReference type="InterPro" id="IPR019372">
    <property type="entry name" value="LHFPL"/>
</dbReference>
<evidence type="ECO:0000256" key="4">
    <source>
        <dbReference type="ARBA" id="ARBA00023136"/>
    </source>
</evidence>
<dbReference type="Pfam" id="PF10242">
    <property type="entry name" value="L_HMGIC_fpl"/>
    <property type="match status" value="2"/>
</dbReference>
<keyword evidence="2 5" id="KW-0812">Transmembrane</keyword>
<organism evidence="6 7">
    <name type="scientific">Frankliniella fusca</name>
    <dbReference type="NCBI Taxonomy" id="407009"/>
    <lineage>
        <taxon>Eukaryota</taxon>
        <taxon>Metazoa</taxon>
        <taxon>Ecdysozoa</taxon>
        <taxon>Arthropoda</taxon>
        <taxon>Hexapoda</taxon>
        <taxon>Insecta</taxon>
        <taxon>Pterygota</taxon>
        <taxon>Neoptera</taxon>
        <taxon>Paraneoptera</taxon>
        <taxon>Thysanoptera</taxon>
        <taxon>Terebrantia</taxon>
        <taxon>Thripoidea</taxon>
        <taxon>Thripidae</taxon>
        <taxon>Frankliniella</taxon>
    </lineage>
</organism>
<dbReference type="GO" id="GO:0007605">
    <property type="term" value="P:sensory perception of sound"/>
    <property type="evidence" value="ECO:0007669"/>
    <property type="project" value="TreeGrafter"/>
</dbReference>
<reference evidence="6" key="1">
    <citation type="submission" date="2021-07" db="EMBL/GenBank/DDBJ databases">
        <authorList>
            <person name="Catto M.A."/>
            <person name="Jacobson A."/>
            <person name="Kennedy G."/>
            <person name="Labadie P."/>
            <person name="Hunt B.G."/>
            <person name="Srinivasan R."/>
        </authorList>
    </citation>
    <scope>NUCLEOTIDE SEQUENCE</scope>
    <source>
        <strain evidence="6">PL_HMW_Pooled</strain>
        <tissue evidence="6">Head</tissue>
    </source>
</reference>
<evidence type="ECO:0000256" key="5">
    <source>
        <dbReference type="SAM" id="Phobius"/>
    </source>
</evidence>
<keyword evidence="7" id="KW-1185">Reference proteome</keyword>
<dbReference type="PANTHER" id="PTHR12489">
    <property type="entry name" value="LIPOMA HMGIC FUSION PARTNER-LIKE PROTEIN"/>
    <property type="match status" value="1"/>
</dbReference>
<keyword evidence="3 5" id="KW-1133">Transmembrane helix</keyword>
<dbReference type="Proteomes" id="UP001219518">
    <property type="component" value="Unassembled WGS sequence"/>
</dbReference>
<evidence type="ECO:0000313" key="7">
    <source>
        <dbReference type="Proteomes" id="UP001219518"/>
    </source>
</evidence>